<dbReference type="InterPro" id="IPR021005">
    <property type="entry name" value="Znf_CGNR"/>
</dbReference>
<evidence type="ECO:0000313" key="3">
    <source>
        <dbReference type="Proteomes" id="UP001374803"/>
    </source>
</evidence>
<dbReference type="EMBL" id="CP089983">
    <property type="protein sequence ID" value="WXB05787.1"/>
    <property type="molecule type" value="Genomic_DNA"/>
</dbReference>
<evidence type="ECO:0000259" key="1">
    <source>
        <dbReference type="Pfam" id="PF11706"/>
    </source>
</evidence>
<sequence length="185" mass="20689">MSTQDWVWDGGRPSIDLLNTLRDRKLTPREQLVEPAHLAEWLTLAKLTTAPVHVTPRHLVRARTLRDAIDRVALRAAAKEPVDEADVATLNEFAKVRALPPELVVGKRGHLEVRAAQEKDPVAVALGLIAADAIDLVTKGRLHVCASDTCGLRFEDRSPIGNRQWCSMKRCGNREKARQHYLRSK</sequence>
<organism evidence="2 3">
    <name type="scientific">Pendulispora rubella</name>
    <dbReference type="NCBI Taxonomy" id="2741070"/>
    <lineage>
        <taxon>Bacteria</taxon>
        <taxon>Pseudomonadati</taxon>
        <taxon>Myxococcota</taxon>
        <taxon>Myxococcia</taxon>
        <taxon>Myxococcales</taxon>
        <taxon>Sorangiineae</taxon>
        <taxon>Pendulisporaceae</taxon>
        <taxon>Pendulispora</taxon>
    </lineage>
</organism>
<dbReference type="SUPFAM" id="SSF160904">
    <property type="entry name" value="Jann2411-like"/>
    <property type="match status" value="1"/>
</dbReference>
<name>A0ABZ2LAN3_9BACT</name>
<dbReference type="PANTHER" id="PTHR35525:SF3">
    <property type="entry name" value="BLL6575 PROTEIN"/>
    <property type="match status" value="1"/>
</dbReference>
<keyword evidence="3" id="KW-1185">Reference proteome</keyword>
<dbReference type="InterPro" id="IPR010852">
    <property type="entry name" value="ABATE"/>
</dbReference>
<dbReference type="RefSeq" id="WP_394835435.1">
    <property type="nucleotide sequence ID" value="NZ_CP089929.1"/>
</dbReference>
<dbReference type="Pfam" id="PF07336">
    <property type="entry name" value="ABATE"/>
    <property type="match status" value="1"/>
</dbReference>
<proteinExistence type="predicted"/>
<dbReference type="Proteomes" id="UP001374803">
    <property type="component" value="Chromosome"/>
</dbReference>
<gene>
    <name evidence="2" type="ORF">LVJ94_00730</name>
</gene>
<feature type="domain" description="Zinc finger CGNR" evidence="1">
    <location>
        <begin position="141"/>
        <end position="183"/>
    </location>
</feature>
<accession>A0ABZ2LAN3</accession>
<protein>
    <submittedName>
        <fullName evidence="2">ABATE domain-containing protein</fullName>
    </submittedName>
</protein>
<evidence type="ECO:0000313" key="2">
    <source>
        <dbReference type="EMBL" id="WXB05787.1"/>
    </source>
</evidence>
<dbReference type="PANTHER" id="PTHR35525">
    <property type="entry name" value="BLL6575 PROTEIN"/>
    <property type="match status" value="1"/>
</dbReference>
<dbReference type="InterPro" id="IPR023286">
    <property type="entry name" value="ABATE_dom_sf"/>
</dbReference>
<reference evidence="2" key="1">
    <citation type="submission" date="2021-12" db="EMBL/GenBank/DDBJ databases">
        <title>Discovery of the Pendulisporaceae a myxobacterial family with distinct sporulation behavior and unique specialized metabolism.</title>
        <authorList>
            <person name="Garcia R."/>
            <person name="Popoff A."/>
            <person name="Bader C.D."/>
            <person name="Loehr J."/>
            <person name="Walesch S."/>
            <person name="Walt C."/>
            <person name="Boldt J."/>
            <person name="Bunk B."/>
            <person name="Haeckl F.J.F.P.J."/>
            <person name="Gunesch A.P."/>
            <person name="Birkelbach J."/>
            <person name="Nuebel U."/>
            <person name="Pietschmann T."/>
            <person name="Bach T."/>
            <person name="Mueller R."/>
        </authorList>
    </citation>
    <scope>NUCLEOTIDE SEQUENCE</scope>
    <source>
        <strain evidence="2">MSr11367</strain>
    </source>
</reference>
<dbReference type="Gene3D" id="1.10.3300.10">
    <property type="entry name" value="Jann2411-like domain"/>
    <property type="match status" value="1"/>
</dbReference>
<dbReference type="Pfam" id="PF11706">
    <property type="entry name" value="zf-CGNR"/>
    <property type="match status" value="1"/>
</dbReference>